<dbReference type="EMBL" id="JAMZFW010000044">
    <property type="protein sequence ID" value="MCP1103724.1"/>
    <property type="molecule type" value="Genomic_DNA"/>
</dbReference>
<dbReference type="PROSITE" id="PS50949">
    <property type="entry name" value="HTH_GNTR"/>
    <property type="match status" value="1"/>
</dbReference>
<dbReference type="Gene3D" id="1.10.10.10">
    <property type="entry name" value="Winged helix-like DNA-binding domain superfamily/Winged helix DNA-binding domain"/>
    <property type="match status" value="1"/>
</dbReference>
<feature type="domain" description="HTH gntR-type" evidence="4">
    <location>
        <begin position="7"/>
        <end position="75"/>
    </location>
</feature>
<comment type="caution">
    <text evidence="5">The sequence shown here is derived from an EMBL/GenBank/DDBJ whole genome shotgun (WGS) entry which is preliminary data.</text>
</comment>
<evidence type="ECO:0000256" key="1">
    <source>
        <dbReference type="ARBA" id="ARBA00023015"/>
    </source>
</evidence>
<dbReference type="CDD" id="cd07377">
    <property type="entry name" value="WHTH_GntR"/>
    <property type="match status" value="1"/>
</dbReference>
<dbReference type="PANTHER" id="PTHR43537:SF51">
    <property type="entry name" value="HTH-TYPE TRANSCRIPTIONAL REGULATOR LGOR-RELATED"/>
    <property type="match status" value="1"/>
</dbReference>
<reference evidence="5 6" key="1">
    <citation type="journal article" date="2022" name="Genome Biol. Evol.">
        <title>Host diet, physiology and behaviors set the stage for Lachnospiraceae cladogenesis.</title>
        <authorList>
            <person name="Vera-Ponce De Leon A."/>
            <person name="Schneider M."/>
            <person name="Jahnes B.C."/>
            <person name="Sadowski V."/>
            <person name="Camuy-Velez L.A."/>
            <person name="Duan J."/>
            <person name="Sabree Z.L."/>
        </authorList>
    </citation>
    <scope>NUCLEOTIDE SEQUENCE [LARGE SCALE GENOMIC DNA]</scope>
    <source>
        <strain evidence="5 6">PAL113</strain>
    </source>
</reference>
<dbReference type="InterPro" id="IPR000524">
    <property type="entry name" value="Tscrpt_reg_HTH_GntR"/>
</dbReference>
<dbReference type="InterPro" id="IPR036388">
    <property type="entry name" value="WH-like_DNA-bd_sf"/>
</dbReference>
<evidence type="ECO:0000256" key="3">
    <source>
        <dbReference type="ARBA" id="ARBA00023163"/>
    </source>
</evidence>
<sequence length="209" mass="24531">MKKIKTKSAKDHIVTALREEIIAGHLKNGEELTQEGLAQMLEVSRMPVREALQTLEKEGFVVRMPNRHNKIIFPNKRQLISIFSFVKGNMLLLLNSLRDKEDFKEFVKEQQFDLKKASILSAFGEHEVTFHKRLIELLNNPYLEAMYDNVFKGYLYFALRNCGDKRYSMKLISNIMVSLNKEEEDPINKSVGAYYEYYLTEYIKRSEHV</sequence>
<evidence type="ECO:0000259" key="4">
    <source>
        <dbReference type="PROSITE" id="PS50949"/>
    </source>
</evidence>
<gene>
    <name evidence="5" type="ORF">NK125_15100</name>
</gene>
<dbReference type="PRINTS" id="PR00035">
    <property type="entry name" value="HTHGNTR"/>
</dbReference>
<protein>
    <submittedName>
        <fullName evidence="5">GntR family transcriptional regulator</fullName>
    </submittedName>
</protein>
<keyword evidence="2" id="KW-0238">DNA-binding</keyword>
<proteinExistence type="predicted"/>
<dbReference type="Pfam" id="PF00392">
    <property type="entry name" value="GntR"/>
    <property type="match status" value="1"/>
</dbReference>
<dbReference type="Proteomes" id="UP001523566">
    <property type="component" value="Unassembled WGS sequence"/>
</dbReference>
<name>A0ABT1ED13_9FIRM</name>
<dbReference type="PANTHER" id="PTHR43537">
    <property type="entry name" value="TRANSCRIPTIONAL REGULATOR, GNTR FAMILY"/>
    <property type="match status" value="1"/>
</dbReference>
<keyword evidence="1" id="KW-0805">Transcription regulation</keyword>
<evidence type="ECO:0000313" key="6">
    <source>
        <dbReference type="Proteomes" id="UP001523566"/>
    </source>
</evidence>
<dbReference type="SMART" id="SM00345">
    <property type="entry name" value="HTH_GNTR"/>
    <property type="match status" value="1"/>
</dbReference>
<keyword evidence="6" id="KW-1185">Reference proteome</keyword>
<evidence type="ECO:0000313" key="5">
    <source>
        <dbReference type="EMBL" id="MCP1103724.1"/>
    </source>
</evidence>
<accession>A0ABT1ED13</accession>
<dbReference type="RefSeq" id="WP_262067491.1">
    <property type="nucleotide sequence ID" value="NZ_JAMXOD010000044.1"/>
</dbReference>
<keyword evidence="3" id="KW-0804">Transcription</keyword>
<evidence type="ECO:0000256" key="2">
    <source>
        <dbReference type="ARBA" id="ARBA00023125"/>
    </source>
</evidence>
<dbReference type="InterPro" id="IPR036390">
    <property type="entry name" value="WH_DNA-bd_sf"/>
</dbReference>
<organism evidence="5 6">
    <name type="scientific">Aequitasia blattaphilus</name>
    <dbReference type="NCBI Taxonomy" id="2949332"/>
    <lineage>
        <taxon>Bacteria</taxon>
        <taxon>Bacillati</taxon>
        <taxon>Bacillota</taxon>
        <taxon>Clostridia</taxon>
        <taxon>Lachnospirales</taxon>
        <taxon>Lachnospiraceae</taxon>
        <taxon>Aequitasia</taxon>
    </lineage>
</organism>
<dbReference type="SUPFAM" id="SSF46785">
    <property type="entry name" value="Winged helix' DNA-binding domain"/>
    <property type="match status" value="1"/>
</dbReference>